<accession>A0A7H1QDB4</accession>
<proteinExistence type="predicted"/>
<dbReference type="InterPro" id="IPR046200">
    <property type="entry name" value="DUF6233"/>
</dbReference>
<geneLocation type="plasmid" evidence="1 2">
    <name>pSGRIFU2</name>
</geneLocation>
<dbReference type="RefSeq" id="WP_190276129.1">
    <property type="nucleotide sequence ID" value="NZ_CP051008.1"/>
</dbReference>
<sequence length="175" mass="18833">MTTTPSDGPAAPVPVVVVLPDGQELTARLWARRETPRGWLYQVGLPAYRNTEDGDVQAAEYRVWVRAPEHVRPVDGVSYDAVPTERLPPPSSVREVLGPRRPSGWVLQRAGGGRGPGRAVLHAVDCEEAPQGAPLLPLERALNVAEQPGTRLCSLCGAAQELDPLLRGFDHIEGG</sequence>
<organism evidence="1 2">
    <name type="scientific">Streptomyces griseofuscus</name>
    <dbReference type="NCBI Taxonomy" id="146922"/>
    <lineage>
        <taxon>Bacteria</taxon>
        <taxon>Bacillati</taxon>
        <taxon>Actinomycetota</taxon>
        <taxon>Actinomycetes</taxon>
        <taxon>Kitasatosporales</taxon>
        <taxon>Streptomycetaceae</taxon>
        <taxon>Streptomyces</taxon>
    </lineage>
</organism>
<dbReference type="GeneID" id="91467538"/>
<dbReference type="Proteomes" id="UP000516422">
    <property type="component" value="Plasmid pSGRIFU2"/>
</dbReference>
<dbReference type="KEGG" id="sgf:HEP81_08066"/>
<evidence type="ECO:0000313" key="1">
    <source>
        <dbReference type="EMBL" id="QNT98294.1"/>
    </source>
</evidence>
<gene>
    <name evidence="1" type="ORF">HEP81_08066</name>
</gene>
<evidence type="ECO:0000313" key="2">
    <source>
        <dbReference type="Proteomes" id="UP000516422"/>
    </source>
</evidence>
<dbReference type="Pfam" id="PF19746">
    <property type="entry name" value="DUF6233"/>
    <property type="match status" value="1"/>
</dbReference>
<dbReference type="EMBL" id="CP051008">
    <property type="protein sequence ID" value="QNT98294.1"/>
    <property type="molecule type" value="Genomic_DNA"/>
</dbReference>
<keyword evidence="1" id="KW-0614">Plasmid</keyword>
<protein>
    <submittedName>
        <fullName evidence="1">Uncharacterized protein</fullName>
    </submittedName>
</protein>
<name>A0A7H1QDB4_9ACTN</name>
<reference evidence="1 2" key="1">
    <citation type="submission" date="2020-04" db="EMBL/GenBank/DDBJ databases">
        <title>Characterization and engineering of Streptomyces griseofuscus DSM40191 as a potential heterologous host for expression of BGCs.</title>
        <authorList>
            <person name="Gren T."/>
            <person name="Whitford C.M."/>
            <person name="Mohite O.S."/>
            <person name="Joergensen T.S."/>
            <person name="Nielsen J.B."/>
            <person name="Lee S.Y."/>
            <person name="Weber T."/>
        </authorList>
    </citation>
    <scope>NUCLEOTIDE SEQUENCE [LARGE SCALE GENOMIC DNA]</scope>
    <source>
        <strain evidence="1 2">DSM 40191</strain>
        <plasmid evidence="1 2">pSGRIFU2</plasmid>
    </source>
</reference>
<dbReference type="AlphaFoldDB" id="A0A7H1QDB4"/>